<reference evidence="2" key="2">
    <citation type="submission" date="2015-03" db="EMBL/GenBank/DDBJ databases">
        <authorList>
            <person name="Chow C.-E.T."/>
            <person name="Winget D.M."/>
            <person name="White R.A.III."/>
            <person name="Hallam S.J."/>
            <person name="Suttle C.A."/>
        </authorList>
    </citation>
    <scope>NUCLEOTIDE SEQUENCE</scope>
    <source>
        <strain evidence="2">Oxic1_7</strain>
    </source>
</reference>
<organism evidence="2">
    <name type="scientific">uncultured marine virus</name>
    <dbReference type="NCBI Taxonomy" id="186617"/>
    <lineage>
        <taxon>Viruses</taxon>
        <taxon>environmental samples</taxon>
    </lineage>
</organism>
<protein>
    <submittedName>
        <fullName evidence="2">Uncharacterized protein</fullName>
    </submittedName>
</protein>
<accession>A0A0F7L8M1</accession>
<feature type="compositionally biased region" description="Low complexity" evidence="1">
    <location>
        <begin position="117"/>
        <end position="127"/>
    </location>
</feature>
<evidence type="ECO:0000256" key="1">
    <source>
        <dbReference type="SAM" id="MobiDB-lite"/>
    </source>
</evidence>
<name>A0A0F7L8M1_9VIRU</name>
<proteinExistence type="predicted"/>
<dbReference type="EMBL" id="KR029602">
    <property type="protein sequence ID" value="AKH48310.1"/>
    <property type="molecule type" value="Genomic_DNA"/>
</dbReference>
<sequence length="220" mass="24174">MDNFPYKLHNAITLSQGNTVDPVSVDYAPGSEHIAIKHDVWTLSGWREDEVQFNRNHIIDEVEKLQMELANDIVNNRHTTPMPTYFENADNILTLIGLTESAKRDTGEVSTTLTHNSIGTDSTTATDSDTDLTSEDTGGSYARKAYASAGQRKVSSQTAKYGMLWDDGDISGAPLSIKESGVHWHVSNASSIHARVTFTTFSLTTGDLFVTQINELHQNG</sequence>
<feature type="region of interest" description="Disordered" evidence="1">
    <location>
        <begin position="110"/>
        <end position="136"/>
    </location>
</feature>
<evidence type="ECO:0000313" key="2">
    <source>
        <dbReference type="EMBL" id="AKH48310.1"/>
    </source>
</evidence>
<reference evidence="2" key="1">
    <citation type="journal article" date="2015" name="Front. Microbiol.">
        <title>Combining genomic sequencing methods to explore viral diversity and reveal potential virus-host interactions.</title>
        <authorList>
            <person name="Chow C.E."/>
            <person name="Winget D.M."/>
            <person name="White R.A.III."/>
            <person name="Hallam S.J."/>
            <person name="Suttle C.A."/>
        </authorList>
    </citation>
    <scope>NUCLEOTIDE SEQUENCE</scope>
    <source>
        <strain evidence="2">Oxic1_7</strain>
    </source>
</reference>